<gene>
    <name evidence="1" type="ORF">SCARR_03241</name>
</gene>
<keyword evidence="2" id="KW-1185">Reference proteome</keyword>
<proteinExistence type="predicted"/>
<reference evidence="1 2" key="1">
    <citation type="submission" date="2019-04" db="EMBL/GenBank/DDBJ databases">
        <authorList>
            <person name="Van Vliet M D."/>
        </authorList>
    </citation>
    <scope>NUCLEOTIDE SEQUENCE [LARGE SCALE GENOMIC DNA]</scope>
    <source>
        <strain evidence="1 2">F21</strain>
    </source>
</reference>
<dbReference type="EMBL" id="CAAHFH010000002">
    <property type="protein sequence ID" value="VGO21170.1"/>
    <property type="molecule type" value="Genomic_DNA"/>
</dbReference>
<dbReference type="RefSeq" id="WP_136062655.1">
    <property type="nucleotide sequence ID" value="NZ_CAAHFH010000002.1"/>
</dbReference>
<evidence type="ECO:0000313" key="1">
    <source>
        <dbReference type="EMBL" id="VGO21170.1"/>
    </source>
</evidence>
<organism evidence="1 2">
    <name type="scientific">Pontiella sulfatireligans</name>
    <dbReference type="NCBI Taxonomy" id="2750658"/>
    <lineage>
        <taxon>Bacteria</taxon>
        <taxon>Pseudomonadati</taxon>
        <taxon>Kiritimatiellota</taxon>
        <taxon>Kiritimatiellia</taxon>
        <taxon>Kiritimatiellales</taxon>
        <taxon>Pontiellaceae</taxon>
        <taxon>Pontiella</taxon>
    </lineage>
</organism>
<evidence type="ECO:0000313" key="2">
    <source>
        <dbReference type="Proteomes" id="UP000346198"/>
    </source>
</evidence>
<accession>A0A6C2ULP0</accession>
<sequence length="188" mass="21456">MKAELYIKYTGSDPRDDSNIPLSDLGKSLISFERIITDLSEIFGIDAKVEVLATTHREGSHIVDLILQISDAFDSLPFDSPEHFLEFLKFANEEAWRQASAFLTELKEIHRTVNDYCAKNPADLALLALLIPGLFALVRKQRKTPTAVDPNMSDRIAKQVYKLIEKNKFGQFVKPPPLFRRALLLRRR</sequence>
<name>A0A6C2ULP0_9BACT</name>
<dbReference type="AlphaFoldDB" id="A0A6C2ULP0"/>
<protein>
    <submittedName>
        <fullName evidence="1">Uncharacterized protein</fullName>
    </submittedName>
</protein>
<dbReference type="Proteomes" id="UP000346198">
    <property type="component" value="Unassembled WGS sequence"/>
</dbReference>